<evidence type="ECO:0000313" key="17">
    <source>
        <dbReference type="Proteomes" id="UP000193285"/>
    </source>
</evidence>
<dbReference type="EMBL" id="LQPN01000063">
    <property type="protein sequence ID" value="ORW41787.1"/>
    <property type="molecule type" value="Genomic_DNA"/>
</dbReference>
<feature type="site" description="Part of a proton relay during catalysis" evidence="12">
    <location>
        <position position="50"/>
    </location>
</feature>
<keyword evidence="9 12" id="KW-0456">Lyase</keyword>
<gene>
    <name evidence="12" type="primary">dapA</name>
    <name evidence="16" type="ORF">AWB90_21220</name>
</gene>
<comment type="caution">
    <text evidence="12">Lacks conserved residue(s) required for the propagation of feature annotation.</text>
</comment>
<feature type="active site" description="Schiff-base intermediate with substrate" evidence="12 14">
    <location>
        <position position="168"/>
    </location>
</feature>
<dbReference type="Proteomes" id="UP000193285">
    <property type="component" value="Unassembled WGS sequence"/>
</dbReference>
<comment type="caution">
    <text evidence="12">Was originally thought to be a dihydrodipicolinate synthase (DHDPS), catalyzing the condensation of (S)-aspartate-beta-semialdehyde [(S)-ASA] and pyruvate to dihydrodipicolinate (DHDP). However, it was shown in E.coli that the product of the enzymatic reaction is not dihydrodipicolinate but in fact (4S)-4-hydroxy-2,3,4,5-tetrahydro-(2S)-dipicolinic acid (HTPA), and that the consecutive dehydration reaction leading to DHDP is not spontaneous but catalyzed by DapB.</text>
</comment>
<dbReference type="AlphaFoldDB" id="A0A1X2A6J5"/>
<dbReference type="PANTHER" id="PTHR12128">
    <property type="entry name" value="DIHYDRODIPICOLINATE SYNTHASE"/>
    <property type="match status" value="1"/>
</dbReference>
<comment type="similarity">
    <text evidence="3 12 13">Belongs to the DapA family.</text>
</comment>
<comment type="pathway">
    <text evidence="2 12">Amino-acid biosynthesis; L-lysine biosynthesis via DAP pathway; (S)-tetrahydrodipicolinate from L-aspartate: step 3/4.</text>
</comment>
<sequence>MIALAPEELRGSYPPLVTPFADGRVDLGTYEKLVDFQIQSGSHGIVVAGTSGEPALLTVAERKELAATAIRAAAGRLPVMVATGAPSLAETIELTRHAEDIGAAAVLVVTPAFTRPPQRGLIEFYEVVCRNTSKPVLLYHIPVRSAVSVTVDSLEAIAERCDNFVGAKHASTDLGWVTDALLRLGPQFRIFVGLEEVSLPMLTVGAAGMVNAVANVFPAPIAALHQAVQDEKLAEARRLHQALWQLNQSVFFDTNPIPVKYMMRQRGLIPTNEERLPMAPATPEVERRCDAVLAAAASL</sequence>
<comment type="subcellular location">
    <subcellularLocation>
        <location evidence="12">Cytoplasm</location>
    </subcellularLocation>
</comment>
<organism evidence="16 17">
    <name type="scientific">Mycobacterium paraense</name>
    <dbReference type="NCBI Taxonomy" id="767916"/>
    <lineage>
        <taxon>Bacteria</taxon>
        <taxon>Bacillati</taxon>
        <taxon>Actinomycetota</taxon>
        <taxon>Actinomycetes</taxon>
        <taxon>Mycobacteriales</taxon>
        <taxon>Mycobacteriaceae</taxon>
        <taxon>Mycobacterium</taxon>
        <taxon>Mycobacterium simiae complex</taxon>
    </lineage>
</organism>
<dbReference type="InterPro" id="IPR005263">
    <property type="entry name" value="DapA"/>
</dbReference>
<dbReference type="OrthoDB" id="9778880at2"/>
<dbReference type="InterPro" id="IPR013785">
    <property type="entry name" value="Aldolase_TIM"/>
</dbReference>
<evidence type="ECO:0000256" key="2">
    <source>
        <dbReference type="ARBA" id="ARBA00005120"/>
    </source>
</evidence>
<evidence type="ECO:0000256" key="7">
    <source>
        <dbReference type="ARBA" id="ARBA00022915"/>
    </source>
</evidence>
<dbReference type="GO" id="GO:0008840">
    <property type="term" value="F:4-hydroxy-tetrahydrodipicolinate synthase activity"/>
    <property type="evidence" value="ECO:0007669"/>
    <property type="project" value="UniProtKB-UniRule"/>
</dbReference>
<keyword evidence="8 12" id="KW-0457">Lysine biosynthesis</keyword>
<feature type="binding site" evidence="12 15">
    <location>
        <position position="210"/>
    </location>
    <ligand>
        <name>pyruvate</name>
        <dbReference type="ChEBI" id="CHEBI:15361"/>
    </ligand>
</feature>
<dbReference type="PIRSF" id="PIRSF001365">
    <property type="entry name" value="DHDPS"/>
    <property type="match status" value="1"/>
</dbReference>
<evidence type="ECO:0000256" key="12">
    <source>
        <dbReference type="HAMAP-Rule" id="MF_00418"/>
    </source>
</evidence>
<dbReference type="UniPathway" id="UPA00034">
    <property type="reaction ID" value="UER00017"/>
</dbReference>
<name>A0A1X2A6J5_9MYCO</name>
<dbReference type="GO" id="GO:0005737">
    <property type="term" value="C:cytoplasm"/>
    <property type="evidence" value="ECO:0007669"/>
    <property type="project" value="UniProtKB-SubCell"/>
</dbReference>
<keyword evidence="6 12" id="KW-0028">Amino-acid biosynthesis</keyword>
<proteinExistence type="inferred from homology"/>
<keyword evidence="10 12" id="KW-0704">Schiff base</keyword>
<evidence type="ECO:0000256" key="4">
    <source>
        <dbReference type="ARBA" id="ARBA00012086"/>
    </source>
</evidence>
<keyword evidence="5 12" id="KW-0963">Cytoplasm</keyword>
<protein>
    <recommendedName>
        <fullName evidence="4 12">4-hydroxy-tetrahydrodipicolinate synthase</fullName>
        <shortName evidence="12">HTPA synthase</shortName>
        <ecNumber evidence="4 12">4.3.3.7</ecNumber>
    </recommendedName>
</protein>
<accession>A0A1X2A6J5</accession>
<dbReference type="PANTHER" id="PTHR12128:SF66">
    <property type="entry name" value="4-HYDROXY-2-OXOGLUTARATE ALDOLASE, MITOCHONDRIAL"/>
    <property type="match status" value="1"/>
</dbReference>
<dbReference type="GO" id="GO:0019877">
    <property type="term" value="P:diaminopimelate biosynthetic process"/>
    <property type="evidence" value="ECO:0007669"/>
    <property type="project" value="UniProtKB-UniRule"/>
</dbReference>
<evidence type="ECO:0000256" key="14">
    <source>
        <dbReference type="PIRSR" id="PIRSR001365-1"/>
    </source>
</evidence>
<dbReference type="InterPro" id="IPR002220">
    <property type="entry name" value="DapA-like"/>
</dbReference>
<keyword evidence="7 12" id="KW-0220">Diaminopimelate biosynthesis</keyword>
<dbReference type="NCBIfam" id="TIGR00674">
    <property type="entry name" value="dapA"/>
    <property type="match status" value="1"/>
</dbReference>
<evidence type="ECO:0000256" key="6">
    <source>
        <dbReference type="ARBA" id="ARBA00022605"/>
    </source>
</evidence>
<comment type="subunit">
    <text evidence="12">Homotetramer; dimer of dimers.</text>
</comment>
<dbReference type="EC" id="4.3.3.7" evidence="4 12"/>
<evidence type="ECO:0000256" key="8">
    <source>
        <dbReference type="ARBA" id="ARBA00023154"/>
    </source>
</evidence>
<evidence type="ECO:0000256" key="13">
    <source>
        <dbReference type="PIRNR" id="PIRNR001365"/>
    </source>
</evidence>
<comment type="caution">
    <text evidence="16">The sequence shown here is derived from an EMBL/GenBank/DDBJ whole genome shotgun (WGS) entry which is preliminary data.</text>
</comment>
<comment type="catalytic activity">
    <reaction evidence="11 12">
        <text>L-aspartate 4-semialdehyde + pyruvate = (2S,4S)-4-hydroxy-2,3,4,5-tetrahydrodipicolinate + H2O + H(+)</text>
        <dbReference type="Rhea" id="RHEA:34171"/>
        <dbReference type="ChEBI" id="CHEBI:15361"/>
        <dbReference type="ChEBI" id="CHEBI:15377"/>
        <dbReference type="ChEBI" id="CHEBI:15378"/>
        <dbReference type="ChEBI" id="CHEBI:67139"/>
        <dbReference type="ChEBI" id="CHEBI:537519"/>
        <dbReference type="EC" id="4.3.3.7"/>
    </reaction>
</comment>
<evidence type="ECO:0000256" key="1">
    <source>
        <dbReference type="ARBA" id="ARBA00003294"/>
    </source>
</evidence>
<dbReference type="Pfam" id="PF00701">
    <property type="entry name" value="DHDPS"/>
    <property type="match status" value="1"/>
</dbReference>
<evidence type="ECO:0000313" key="16">
    <source>
        <dbReference type="EMBL" id="ORW41787.1"/>
    </source>
</evidence>
<evidence type="ECO:0000256" key="9">
    <source>
        <dbReference type="ARBA" id="ARBA00023239"/>
    </source>
</evidence>
<evidence type="ECO:0000256" key="5">
    <source>
        <dbReference type="ARBA" id="ARBA00022490"/>
    </source>
</evidence>
<feature type="binding site" evidence="12">
    <location>
        <position position="51"/>
    </location>
    <ligand>
        <name>pyruvate</name>
        <dbReference type="ChEBI" id="CHEBI:15361"/>
    </ligand>
</feature>
<dbReference type="CDD" id="cd00950">
    <property type="entry name" value="DHDPS"/>
    <property type="match status" value="1"/>
</dbReference>
<comment type="function">
    <text evidence="1 12">Catalyzes the condensation of (S)-aspartate-beta-semialdehyde [(S)-ASA] and pyruvate to 4-hydroxy-tetrahydrodipicolinate (HTPA).</text>
</comment>
<dbReference type="SMART" id="SM01130">
    <property type="entry name" value="DHDPS"/>
    <property type="match status" value="1"/>
</dbReference>
<evidence type="ECO:0000256" key="11">
    <source>
        <dbReference type="ARBA" id="ARBA00047836"/>
    </source>
</evidence>
<feature type="active site" description="Proton donor/acceptor" evidence="12 14">
    <location>
        <position position="139"/>
    </location>
</feature>
<evidence type="ECO:0000256" key="10">
    <source>
        <dbReference type="ARBA" id="ARBA00023270"/>
    </source>
</evidence>
<dbReference type="PRINTS" id="PR00146">
    <property type="entry name" value="DHPICSNTHASE"/>
</dbReference>
<reference evidence="16 17" key="1">
    <citation type="journal article" date="2015" name="Emerg. Microbes Infect.">
        <title>Characterization of 17 strains belonging to the Mycobacterium simiae complex and description of Mycobacterium paraense sp. nov.</title>
        <authorList>
            <person name="Fusco da Costa A.R."/>
            <person name="Fedrizzi T."/>
            <person name="Lopes M.L."/>
            <person name="Pecorari M."/>
            <person name="Oliveira da Costa W.L."/>
            <person name="Giacobazzi E."/>
            <person name="da Costa Bahia J.R."/>
            <person name="De Sanctis V."/>
            <person name="Batista Lima K.V."/>
            <person name="Bertorelli R."/>
            <person name="Grottola A."/>
            <person name="Fabio A."/>
            <person name="Mariottini A."/>
            <person name="Ferretti P."/>
            <person name="Di Leva F."/>
            <person name="Fregni Serpini G."/>
            <person name="Tagliazucchi S."/>
            <person name="Rumpianesi F."/>
            <person name="Jousson O."/>
            <person name="Segata N."/>
            <person name="Tortoli E."/>
        </authorList>
    </citation>
    <scope>NUCLEOTIDE SEQUENCE [LARGE SCALE GENOMIC DNA]</scope>
    <source>
        <strain evidence="16 17">IEC33</strain>
    </source>
</reference>
<evidence type="ECO:0000256" key="15">
    <source>
        <dbReference type="PIRSR" id="PIRSR001365-2"/>
    </source>
</evidence>
<evidence type="ECO:0000256" key="3">
    <source>
        <dbReference type="ARBA" id="ARBA00007592"/>
    </source>
</evidence>
<dbReference type="GO" id="GO:0009089">
    <property type="term" value="P:lysine biosynthetic process via diaminopimelate"/>
    <property type="evidence" value="ECO:0007669"/>
    <property type="project" value="UniProtKB-UniRule"/>
</dbReference>
<dbReference type="Gene3D" id="3.20.20.70">
    <property type="entry name" value="Aldolase class I"/>
    <property type="match status" value="1"/>
</dbReference>
<dbReference type="RefSeq" id="WP_085245885.1">
    <property type="nucleotide sequence ID" value="NZ_LQPN01000063.1"/>
</dbReference>
<dbReference type="SUPFAM" id="SSF51569">
    <property type="entry name" value="Aldolase"/>
    <property type="match status" value="1"/>
</dbReference>
<dbReference type="HAMAP" id="MF_00418">
    <property type="entry name" value="DapA"/>
    <property type="match status" value="1"/>
</dbReference>